<evidence type="ECO:0000256" key="3">
    <source>
        <dbReference type="ARBA" id="ARBA00022448"/>
    </source>
</evidence>
<evidence type="ECO:0000256" key="5">
    <source>
        <dbReference type="ARBA" id="ARBA00022840"/>
    </source>
</evidence>
<sequence>MNTAVARAGQEGPLLEVEGLAISHGDEPITTPLDIVVERGETIAIVGESGSGKSLTARAIAGILPPGINATGAVTLDGVPLMRLAESELRKIRGSRVSMLMQDPFTMLNPLMRSGDHIDEMLRDRPEFASRAARADEVKRRLAEVGIVDEDVARRLPFQLSGGMCQRVALAAALARDPELLIADEPSTALDVTTQAEIIKLLRRVQRERHMSLILITHNLRLAFSTCQRIYVLYAGSMLEVGDAAAVERQPFHPYTLRLLLSEPPVDIRVPRLVAIRGSVPRAADVVDSCSFADRCDWAKEICRAGKPSLAARDASRFTACIRQDEIQGELDALRRAALSAAPITPRRGDVARALVRVDALVKTFVGGRGRPICAVKDVSLHIMPGESVGLVGESGSGKTTLGRCLVGLETPTAGDIHINGIAAADFGAMAKADRVRVRRTIQMVFQDPYSTLNPRHSVGQALGEALGASAGATGPATAERIASLLAEVGLSAAYATRRPVSLSGGERQRVAIARALAVKPAILVCDEPVSALDVSVQAQVLNLFRRLQLEHGLSFLFITHDLAVVRQIVERIYVLYLGEIVEEGPTERVIGSPQHPYTRRLVESIPRSAFQRTP</sequence>
<dbReference type="NCBIfam" id="NF008453">
    <property type="entry name" value="PRK11308.1"/>
    <property type="match status" value="2"/>
</dbReference>
<dbReference type="InterPro" id="IPR027417">
    <property type="entry name" value="P-loop_NTPase"/>
</dbReference>
<comment type="subcellular location">
    <subcellularLocation>
        <location evidence="1">Cell inner membrane</location>
        <topology evidence="1">Peripheral membrane protein</topology>
    </subcellularLocation>
</comment>
<dbReference type="Pfam" id="PF08352">
    <property type="entry name" value="oligo_HPY"/>
    <property type="match status" value="2"/>
</dbReference>
<dbReference type="Pfam" id="PF00005">
    <property type="entry name" value="ABC_tran"/>
    <property type="match status" value="2"/>
</dbReference>
<feature type="domain" description="ABC transporter" evidence="6">
    <location>
        <begin position="15"/>
        <end position="260"/>
    </location>
</feature>
<gene>
    <name evidence="7" type="ORF">PZN02_004967</name>
</gene>
<dbReference type="RefSeq" id="WP_280661632.1">
    <property type="nucleotide sequence ID" value="NZ_CP120374.1"/>
</dbReference>
<dbReference type="CDD" id="cd03257">
    <property type="entry name" value="ABC_NikE_OppD_transporters"/>
    <property type="match status" value="2"/>
</dbReference>
<dbReference type="PROSITE" id="PS50893">
    <property type="entry name" value="ABC_TRANSPORTER_2"/>
    <property type="match status" value="2"/>
</dbReference>
<evidence type="ECO:0000313" key="8">
    <source>
        <dbReference type="Proteomes" id="UP001229355"/>
    </source>
</evidence>
<dbReference type="InterPro" id="IPR017871">
    <property type="entry name" value="ABC_transporter-like_CS"/>
</dbReference>
<name>A0ABY8DFH7_9HYPH</name>
<evidence type="ECO:0000313" key="7">
    <source>
        <dbReference type="EMBL" id="WEX89661.1"/>
    </source>
</evidence>
<evidence type="ECO:0000256" key="2">
    <source>
        <dbReference type="ARBA" id="ARBA00005417"/>
    </source>
</evidence>
<evidence type="ECO:0000256" key="4">
    <source>
        <dbReference type="ARBA" id="ARBA00022741"/>
    </source>
</evidence>
<reference evidence="7 8" key="1">
    <citation type="submission" date="2023-03" db="EMBL/GenBank/DDBJ databases">
        <authorList>
            <person name="Kaur S."/>
            <person name="Espinosa-Saiz D."/>
            <person name="Velazquez E."/>
            <person name="Menendez E."/>
            <person name="diCenzo G.C."/>
        </authorList>
    </citation>
    <scope>NUCLEOTIDE SEQUENCE [LARGE SCALE GENOMIC DNA]</scope>
    <source>
        <strain evidence="7 8">LMG 24692</strain>
    </source>
</reference>
<dbReference type="InterPro" id="IPR003439">
    <property type="entry name" value="ABC_transporter-like_ATP-bd"/>
</dbReference>
<protein>
    <submittedName>
        <fullName evidence="7">ABC transporter ATP-binding protein</fullName>
    </submittedName>
</protein>
<dbReference type="NCBIfam" id="NF007739">
    <property type="entry name" value="PRK10419.1"/>
    <property type="match status" value="2"/>
</dbReference>
<keyword evidence="4" id="KW-0547">Nucleotide-binding</keyword>
<dbReference type="PROSITE" id="PS00211">
    <property type="entry name" value="ABC_TRANSPORTER_1"/>
    <property type="match status" value="2"/>
</dbReference>
<proteinExistence type="inferred from homology"/>
<dbReference type="GO" id="GO:0005524">
    <property type="term" value="F:ATP binding"/>
    <property type="evidence" value="ECO:0007669"/>
    <property type="project" value="UniProtKB-KW"/>
</dbReference>
<dbReference type="SMART" id="SM00382">
    <property type="entry name" value="AAA"/>
    <property type="match status" value="2"/>
</dbReference>
<evidence type="ECO:0000256" key="1">
    <source>
        <dbReference type="ARBA" id="ARBA00004417"/>
    </source>
</evidence>
<accession>A0ABY8DFH7</accession>
<dbReference type="InterPro" id="IPR050319">
    <property type="entry name" value="ABC_transp_ATP-bind"/>
</dbReference>
<keyword evidence="5 7" id="KW-0067">ATP-binding</keyword>
<dbReference type="PANTHER" id="PTHR43776">
    <property type="entry name" value="TRANSPORT ATP-BINDING PROTEIN"/>
    <property type="match status" value="1"/>
</dbReference>
<feature type="domain" description="ABC transporter" evidence="6">
    <location>
        <begin position="356"/>
        <end position="603"/>
    </location>
</feature>
<dbReference type="EMBL" id="CP120374">
    <property type="protein sequence ID" value="WEX89661.1"/>
    <property type="molecule type" value="Genomic_DNA"/>
</dbReference>
<keyword evidence="8" id="KW-1185">Reference proteome</keyword>
<keyword evidence="3" id="KW-0813">Transport</keyword>
<dbReference type="InterPro" id="IPR003593">
    <property type="entry name" value="AAA+_ATPase"/>
</dbReference>
<evidence type="ECO:0000259" key="6">
    <source>
        <dbReference type="PROSITE" id="PS50893"/>
    </source>
</evidence>
<dbReference type="PANTHER" id="PTHR43776:SF7">
    <property type="entry name" value="D,D-DIPEPTIDE TRANSPORT ATP-BINDING PROTEIN DDPF-RELATED"/>
    <property type="match status" value="1"/>
</dbReference>
<dbReference type="InterPro" id="IPR013563">
    <property type="entry name" value="Oligopep_ABC_C"/>
</dbReference>
<organism evidence="7 8">
    <name type="scientific">Sinorhizobium garamanticum</name>
    <dbReference type="NCBI Taxonomy" id="680247"/>
    <lineage>
        <taxon>Bacteria</taxon>
        <taxon>Pseudomonadati</taxon>
        <taxon>Pseudomonadota</taxon>
        <taxon>Alphaproteobacteria</taxon>
        <taxon>Hyphomicrobiales</taxon>
        <taxon>Rhizobiaceae</taxon>
        <taxon>Sinorhizobium/Ensifer group</taxon>
        <taxon>Sinorhizobium</taxon>
    </lineage>
</organism>
<dbReference type="Gene3D" id="3.40.50.300">
    <property type="entry name" value="P-loop containing nucleotide triphosphate hydrolases"/>
    <property type="match status" value="2"/>
</dbReference>
<dbReference type="Proteomes" id="UP001229355">
    <property type="component" value="Chromosome 2"/>
</dbReference>
<dbReference type="NCBIfam" id="TIGR01727">
    <property type="entry name" value="oligo_HPY"/>
    <property type="match status" value="1"/>
</dbReference>
<comment type="similarity">
    <text evidence="2">Belongs to the ABC transporter superfamily.</text>
</comment>
<dbReference type="SUPFAM" id="SSF52540">
    <property type="entry name" value="P-loop containing nucleoside triphosphate hydrolases"/>
    <property type="match status" value="2"/>
</dbReference>